<dbReference type="PROSITE" id="PS51848">
    <property type="entry name" value="BMERB"/>
    <property type="match status" value="1"/>
</dbReference>
<dbReference type="EC" id="1.14.13.225" evidence="4"/>
<dbReference type="Gene3D" id="2.10.110.10">
    <property type="entry name" value="Cysteine Rich Protein"/>
    <property type="match status" value="1"/>
</dbReference>
<keyword evidence="10" id="KW-0521">NADP</keyword>
<dbReference type="SMART" id="SM00132">
    <property type="entry name" value="LIM"/>
    <property type="match status" value="1"/>
</dbReference>
<dbReference type="Pfam" id="PF00307">
    <property type="entry name" value="CH"/>
    <property type="match status" value="1"/>
</dbReference>
<keyword evidence="9 16" id="KW-0862">Zinc</keyword>
<dbReference type="SUPFAM" id="SSF51905">
    <property type="entry name" value="FAD/NAD(P)-binding domain"/>
    <property type="match status" value="1"/>
</dbReference>
<dbReference type="InterPro" id="IPR036188">
    <property type="entry name" value="FAD/NAD-bd_sf"/>
</dbReference>
<keyword evidence="8" id="KW-0274">FAD</keyword>
<evidence type="ECO:0000256" key="6">
    <source>
        <dbReference type="ARBA" id="ARBA00022630"/>
    </source>
</evidence>
<evidence type="ECO:0000256" key="11">
    <source>
        <dbReference type="ARBA" id="ARBA00023002"/>
    </source>
</evidence>
<feature type="compositionally biased region" description="Acidic residues" evidence="17">
    <location>
        <begin position="1180"/>
        <end position="1191"/>
    </location>
</feature>
<name>A0ABM4D551_HYDVU</name>
<dbReference type="Pfam" id="PF25413">
    <property type="entry name" value="Rossman_Mical"/>
    <property type="match status" value="1"/>
</dbReference>
<comment type="cofactor">
    <cofactor evidence="1">
        <name>FAD</name>
        <dbReference type="ChEBI" id="CHEBI:57692"/>
    </cofactor>
</comment>
<dbReference type="InterPro" id="IPR022735">
    <property type="entry name" value="bMERB_dom"/>
</dbReference>
<keyword evidence="11" id="KW-0560">Oxidoreductase</keyword>
<dbReference type="RefSeq" id="XP_065669422.1">
    <property type="nucleotide sequence ID" value="XM_065813350.1"/>
</dbReference>
<dbReference type="SUPFAM" id="SSF47576">
    <property type="entry name" value="Calponin-homology domain, CH-domain"/>
    <property type="match status" value="1"/>
</dbReference>
<keyword evidence="13 16" id="KW-0440">LIM domain</keyword>
<gene>
    <name evidence="22" type="primary">LOC100203435</name>
</gene>
<feature type="compositionally biased region" description="Basic and acidic residues" evidence="17">
    <location>
        <begin position="630"/>
        <end position="640"/>
    </location>
</feature>
<evidence type="ECO:0000256" key="4">
    <source>
        <dbReference type="ARBA" id="ARBA00012709"/>
    </source>
</evidence>
<dbReference type="InterPro" id="IPR050540">
    <property type="entry name" value="F-actin_Monoox_Mical"/>
</dbReference>
<dbReference type="Pfam" id="PF12130">
    <property type="entry name" value="bMERB_dom"/>
    <property type="match status" value="1"/>
</dbReference>
<dbReference type="SUPFAM" id="SSF57716">
    <property type="entry name" value="Glucocorticoid receptor-like (DNA-binding domain)"/>
    <property type="match status" value="1"/>
</dbReference>
<evidence type="ECO:0000313" key="22">
    <source>
        <dbReference type="RefSeq" id="XP_065669422.1"/>
    </source>
</evidence>
<dbReference type="InterPro" id="IPR057494">
    <property type="entry name" value="Rossman_Mical"/>
</dbReference>
<feature type="domain" description="BMERB" evidence="20">
    <location>
        <begin position="1242"/>
        <end position="1388"/>
    </location>
</feature>
<comment type="subcellular location">
    <subcellularLocation>
        <location evidence="2">Cytoplasm</location>
    </subcellularLocation>
</comment>
<comment type="catalytic activity">
    <reaction evidence="15">
        <text>L-methionyl-[F-actin] + NADPH + O2 + H(+) = L-methionyl-(R)-S-oxide-[F-actin] + NADP(+) + H2O</text>
        <dbReference type="Rhea" id="RHEA:51308"/>
        <dbReference type="Rhea" id="RHEA-COMP:12953"/>
        <dbReference type="Rhea" id="RHEA-COMP:12956"/>
        <dbReference type="ChEBI" id="CHEBI:15377"/>
        <dbReference type="ChEBI" id="CHEBI:15378"/>
        <dbReference type="ChEBI" id="CHEBI:15379"/>
        <dbReference type="ChEBI" id="CHEBI:16044"/>
        <dbReference type="ChEBI" id="CHEBI:45764"/>
        <dbReference type="ChEBI" id="CHEBI:57783"/>
        <dbReference type="ChEBI" id="CHEBI:58349"/>
        <dbReference type="EC" id="1.14.13.225"/>
    </reaction>
</comment>
<evidence type="ECO:0000256" key="14">
    <source>
        <dbReference type="ARBA" id="ARBA00023203"/>
    </source>
</evidence>
<evidence type="ECO:0000256" key="16">
    <source>
        <dbReference type="PROSITE-ProRule" id="PRU00125"/>
    </source>
</evidence>
<feature type="region of interest" description="Disordered" evidence="17">
    <location>
        <begin position="1171"/>
        <end position="1191"/>
    </location>
</feature>
<evidence type="ECO:0000259" key="18">
    <source>
        <dbReference type="PROSITE" id="PS50021"/>
    </source>
</evidence>
<dbReference type="PROSITE" id="PS50021">
    <property type="entry name" value="CH"/>
    <property type="match status" value="1"/>
</dbReference>
<evidence type="ECO:0000256" key="3">
    <source>
        <dbReference type="ARBA" id="ARBA00008223"/>
    </source>
</evidence>
<evidence type="ECO:0000259" key="20">
    <source>
        <dbReference type="PROSITE" id="PS51848"/>
    </source>
</evidence>
<evidence type="ECO:0000259" key="19">
    <source>
        <dbReference type="PROSITE" id="PS50023"/>
    </source>
</evidence>
<dbReference type="PROSITE" id="PS00478">
    <property type="entry name" value="LIM_DOMAIN_1"/>
    <property type="match status" value="1"/>
</dbReference>
<evidence type="ECO:0000256" key="15">
    <source>
        <dbReference type="ARBA" id="ARBA00049522"/>
    </source>
</evidence>
<evidence type="ECO:0000256" key="12">
    <source>
        <dbReference type="ARBA" id="ARBA00023033"/>
    </source>
</evidence>
<keyword evidence="5" id="KW-0963">Cytoplasm</keyword>
<reference evidence="22" key="1">
    <citation type="submission" date="2025-08" db="UniProtKB">
        <authorList>
            <consortium name="RefSeq"/>
        </authorList>
    </citation>
    <scope>IDENTIFICATION</scope>
</reference>
<organism evidence="21 22">
    <name type="scientific">Hydra vulgaris</name>
    <name type="common">Hydra</name>
    <name type="synonym">Hydra attenuata</name>
    <dbReference type="NCBI Taxonomy" id="6087"/>
    <lineage>
        <taxon>Eukaryota</taxon>
        <taxon>Metazoa</taxon>
        <taxon>Cnidaria</taxon>
        <taxon>Hydrozoa</taxon>
        <taxon>Hydroidolina</taxon>
        <taxon>Anthoathecata</taxon>
        <taxon>Aplanulata</taxon>
        <taxon>Hydridae</taxon>
        <taxon>Hydra</taxon>
    </lineage>
</organism>
<dbReference type="InterPro" id="IPR001715">
    <property type="entry name" value="CH_dom"/>
</dbReference>
<dbReference type="Gene3D" id="3.50.50.60">
    <property type="entry name" value="FAD/NAD(P)-binding domain"/>
    <property type="match status" value="1"/>
</dbReference>
<evidence type="ECO:0000256" key="7">
    <source>
        <dbReference type="ARBA" id="ARBA00022723"/>
    </source>
</evidence>
<keyword evidence="14" id="KW-0009">Actin-binding</keyword>
<sequence>MTEDMTEENELQDEVDAIYNDFLEASDLIPTLKIFSKLCECLGINEKNYKTIFSSLKLKITSRKFQTLSSILEKKAKHVDYKNKPCSKSKVLIIGSGPIGLRTAIEAALLGAQVFVVESRNSFSRNNVLHLWPFLITDLKALGIKSFFGKFCAGTLDHISIRRLQCILLKICLVLGIQVCAETIFYDIVQPSDGKAWRCKFKPTSSSLNGIEFDVVVGCDGKSNSLKFKRKEFRGKLAIAITCNFVNTYTKAEAGVEEISGVAYIYNQDFFHQLKENTGIELENIVYYKDETHYFVMTAKKKSLLDKGVILQDYKDVFQLLSLENVCHQALLQYAKEAADFSTKYQLPHHNFAKNHSGKEDVAMFDFTSIHQAEYSSRIVERKGKRLLLCIAGDVLLEPFWPTGSGCARGFLGAMDVAWMIKGFSSGHDSMDLIQERESIFNILSQTKPDTLMKPYEKYSIDPFTRYPNLNTRLFKKEQIGHLIDKSDGNFSLETLHKSEENKVSKINEAKQSGVDPDTLLAWCKEQTHGYPNISMTDMSESWKNGLAFCAIVNRYRPDLLDYSTLNFKEVEENCAKAFAIAEEYFGIPPKISGHDLVRQAVPDKLAIIAYVSLYYEALKGESPASSKQPNDEKVKEKGYRSVPGKNKMSIISRLSKKNNAKNSKKTKDKDLCLNLDKGEAALLAYKKKGSDNNAIVDIRKEVAGNDEMQNFSNDITPTQGDGKYKRISQLAQTVFGDTIVQDSCVSKDKTNNVIIEKDSDELSESEKCYFCKQKVYVMERQSCEGLFFHRKCFRCCVCRCHLLLGNYIFDCKEDNVGKFYCKLHYNKIIYELEKVVKPPAKSERRNRPLTQIIEPFNSKNLPYSETKSNSIIDIQTKLKENLPLITVKDRNTVNGKSKFEVKNDSFADVVASNTLSTPKAPIITKIKSSSTDPSSSIISPKIISSNKPPSSILSTPYDMLAAKNLDVNSTTTPRKVITSTYFTAKKLSVSTPNLTKLIQEDGMFEEERKKHLLLQKVPQNSSELLEVQNLNRKNVLNNNKSFSEKNIEIDFERERYQSFKFKENVIGAVHRRPMQERRAQYPVSMAFNDSVVNLHQIAVDISLDDEKDFTKKESEEKITTSDQVKKKKKLVLRKKKKIIVDAGSSSTTAQISENVPLKGSSTVLINESSKMEEIKEASGESENDSDTDSIYDEEKKDTTYHGVFKIFAKKSKKKDLTAEEEELVSKKYYLRQQHEIKKEMKEREMKRLWEAQSIQRKLNEVDVKQFELEERARKVEKDLRNESLPKDAIRKLTLEWCLLVNEKNILLRFESELVIQSNSIQLEDRQARLEQQIRDLLTCEKRLPDSQVQIEILTKELVDTVEQRNVLVELLEEDRLREMEEDKNLKDAFSKKAKELGMNRFI</sequence>
<accession>A0ABM4D551</accession>
<evidence type="ECO:0000256" key="17">
    <source>
        <dbReference type="SAM" id="MobiDB-lite"/>
    </source>
</evidence>
<keyword evidence="12" id="KW-0503">Monooxygenase</keyword>
<dbReference type="Gene3D" id="1.10.418.10">
    <property type="entry name" value="Calponin-like domain"/>
    <property type="match status" value="1"/>
</dbReference>
<evidence type="ECO:0000256" key="9">
    <source>
        <dbReference type="ARBA" id="ARBA00022833"/>
    </source>
</evidence>
<dbReference type="GeneID" id="100203435"/>
<dbReference type="Proteomes" id="UP001652625">
    <property type="component" value="Chromosome 12"/>
</dbReference>
<evidence type="ECO:0000256" key="10">
    <source>
        <dbReference type="ARBA" id="ARBA00022857"/>
    </source>
</evidence>
<evidence type="ECO:0000256" key="5">
    <source>
        <dbReference type="ARBA" id="ARBA00022490"/>
    </source>
</evidence>
<protein>
    <recommendedName>
        <fullName evidence="4">F-actin monooxygenase</fullName>
        <ecNumber evidence="4">1.14.13.225</ecNumber>
    </recommendedName>
</protein>
<keyword evidence="6" id="KW-0285">Flavoprotein</keyword>
<proteinExistence type="inferred from homology"/>
<dbReference type="PROSITE" id="PS50023">
    <property type="entry name" value="LIM_DOMAIN_2"/>
    <property type="match status" value="1"/>
</dbReference>
<evidence type="ECO:0000256" key="2">
    <source>
        <dbReference type="ARBA" id="ARBA00004496"/>
    </source>
</evidence>
<comment type="similarity">
    <text evidence="3">Belongs to the Mical family.</text>
</comment>
<feature type="region of interest" description="Disordered" evidence="17">
    <location>
        <begin position="622"/>
        <end position="641"/>
    </location>
</feature>
<dbReference type="PANTHER" id="PTHR23167">
    <property type="entry name" value="CALPONIN HOMOLOGY DOMAIN-CONTAINING PROTEIN DDB_G0272472-RELATED"/>
    <property type="match status" value="1"/>
</dbReference>
<dbReference type="SMART" id="SM01203">
    <property type="entry name" value="DUF3585"/>
    <property type="match status" value="1"/>
</dbReference>
<dbReference type="SMART" id="SM00033">
    <property type="entry name" value="CH"/>
    <property type="match status" value="1"/>
</dbReference>
<evidence type="ECO:0000313" key="21">
    <source>
        <dbReference type="Proteomes" id="UP001652625"/>
    </source>
</evidence>
<keyword evidence="21" id="KW-1185">Reference proteome</keyword>
<evidence type="ECO:0000256" key="8">
    <source>
        <dbReference type="ARBA" id="ARBA00022827"/>
    </source>
</evidence>
<dbReference type="InterPro" id="IPR036872">
    <property type="entry name" value="CH_dom_sf"/>
</dbReference>
<keyword evidence="7 16" id="KW-0479">Metal-binding</keyword>
<feature type="domain" description="LIM zinc-binding" evidence="19">
    <location>
        <begin position="767"/>
        <end position="832"/>
    </location>
</feature>
<dbReference type="InterPro" id="IPR001781">
    <property type="entry name" value="Znf_LIM"/>
</dbReference>
<evidence type="ECO:0000256" key="13">
    <source>
        <dbReference type="ARBA" id="ARBA00023038"/>
    </source>
</evidence>
<feature type="domain" description="Calponin-homology (CH)" evidence="18">
    <location>
        <begin position="514"/>
        <end position="617"/>
    </location>
</feature>
<dbReference type="PANTHER" id="PTHR23167:SF54">
    <property type="entry name" value="[F-ACTIN]-MONOOXYGENASE MICAL"/>
    <property type="match status" value="1"/>
</dbReference>
<evidence type="ECO:0000256" key="1">
    <source>
        <dbReference type="ARBA" id="ARBA00001974"/>
    </source>
</evidence>